<gene>
    <name evidence="1" type="ORF">P378_12175</name>
</gene>
<evidence type="ECO:0000313" key="2">
    <source>
        <dbReference type="Proteomes" id="UP000222564"/>
    </source>
</evidence>
<dbReference type="Proteomes" id="UP000222564">
    <property type="component" value="Unassembled WGS sequence"/>
</dbReference>
<dbReference type="EMBL" id="AWQQ01000059">
    <property type="protein sequence ID" value="PHJ38037.1"/>
    <property type="molecule type" value="Genomic_DNA"/>
</dbReference>
<protein>
    <submittedName>
        <fullName evidence="1">Uncharacterized protein</fullName>
    </submittedName>
</protein>
<proteinExistence type="predicted"/>
<reference evidence="1 2" key="1">
    <citation type="submission" date="2013-09" db="EMBL/GenBank/DDBJ databases">
        <title>Biodegradation of hydrocarbons in the deep terrestrial subsurface : characterization of a microbial consortium composed of two Desulfotomaculum species originating from a deep geological formation.</title>
        <authorList>
            <person name="Aullo T."/>
            <person name="Berlendis S."/>
            <person name="Lascourreges J.-F."/>
            <person name="Dessort D."/>
            <person name="Saint-Laurent S."/>
            <person name="Schraauwers B."/>
            <person name="Mas J."/>
            <person name="Magot M."/>
            <person name="Ranchou-Peyruse A."/>
        </authorList>
    </citation>
    <scope>NUCLEOTIDE SEQUENCE [LARGE SCALE GENOMIC DNA]</scope>
    <source>
        <strain evidence="1 2">Bs107</strain>
    </source>
</reference>
<keyword evidence="2" id="KW-1185">Reference proteome</keyword>
<evidence type="ECO:0000313" key="1">
    <source>
        <dbReference type="EMBL" id="PHJ38037.1"/>
    </source>
</evidence>
<comment type="caution">
    <text evidence="1">The sequence shown here is derived from an EMBL/GenBank/DDBJ whole genome shotgun (WGS) entry which is preliminary data.</text>
</comment>
<accession>A0A2C6M721</accession>
<sequence>MNELLTAMSTDMGIDRYRGESEDSFVYRLCFSALGQWCLRTAQNLSDGIIGTTKHNQTIVLNELMSRYSELFPTVADRFVDTSNPQLSFPVHIRRVYEETGYLLTDDNNRNRLANYGRSIPIGNTALFFGIPNTTYAANGLGAFTSPTAYKVSAREFLIRDDLTWEEYFQSQFDIIDFYDRDINLDELEFFNPLSNNVPSQSWGRRMETDCSVARKSELGPFYRVMRVADAPLQFADEPEEPQNDSFTSYEFRRLYFALKAHYNNPLKATISKQDAEYSKIRVGGHLPNREYYYLLLLSWPVNNAFDKVSFLIRNDFIPEVTSALINIGIEVKGGNTNA</sequence>
<name>A0A2C6M721_9FIRM</name>
<dbReference type="AlphaFoldDB" id="A0A2C6M721"/>
<organism evidence="1 2">
    <name type="scientific">Desulforamulus profundi</name>
    <dbReference type="NCBI Taxonomy" id="1383067"/>
    <lineage>
        <taxon>Bacteria</taxon>
        <taxon>Bacillati</taxon>
        <taxon>Bacillota</taxon>
        <taxon>Clostridia</taxon>
        <taxon>Eubacteriales</taxon>
        <taxon>Peptococcaceae</taxon>
        <taxon>Desulforamulus</taxon>
    </lineage>
</organism>
<dbReference type="OrthoDB" id="1810260at2"/>
<dbReference type="RefSeq" id="WP_099083269.1">
    <property type="nucleotide sequence ID" value="NZ_AWQQ01000059.1"/>
</dbReference>